<proteinExistence type="predicted"/>
<organism evidence="1 2">
    <name type="scientific">Danio rerio</name>
    <name type="common">Zebrafish</name>
    <name type="synonym">Brachydanio rerio</name>
    <dbReference type="NCBI Taxonomy" id="7955"/>
    <lineage>
        <taxon>Eukaryota</taxon>
        <taxon>Metazoa</taxon>
        <taxon>Chordata</taxon>
        <taxon>Craniata</taxon>
        <taxon>Vertebrata</taxon>
        <taxon>Euteleostomi</taxon>
        <taxon>Actinopterygii</taxon>
        <taxon>Neopterygii</taxon>
        <taxon>Teleostei</taxon>
        <taxon>Ostariophysi</taxon>
        <taxon>Cypriniformes</taxon>
        <taxon>Danionidae</taxon>
        <taxon>Danioninae</taxon>
        <taxon>Danio</taxon>
    </lineage>
</organism>
<keyword evidence="1" id="KW-1185">Reference proteome</keyword>
<evidence type="ECO:0000313" key="2">
    <source>
        <dbReference type="RefSeq" id="XP_073802523.1"/>
    </source>
</evidence>
<dbReference type="Proteomes" id="UP000000437">
    <property type="component" value="Chromosome 4"/>
</dbReference>
<reference evidence="2" key="1">
    <citation type="submission" date="2025-08" db="UniProtKB">
        <authorList>
            <consortium name="RefSeq"/>
        </authorList>
    </citation>
    <scope>IDENTIFICATION</scope>
    <source>
        <strain evidence="2">Tuebingen</strain>
        <tissue evidence="2">Fibroblasts and whole tissue</tissue>
    </source>
</reference>
<evidence type="ECO:0000313" key="1">
    <source>
        <dbReference type="Proteomes" id="UP000000437"/>
    </source>
</evidence>
<gene>
    <name evidence="2" type="primary">dynlt1b</name>
    <name evidence="2" type="synonym">dynlt1</name>
    <name evidence="2" type="synonym">si:ch211-222h17.6</name>
    <name evidence="2" type="synonym">si:ch211-51e12.3</name>
</gene>
<sequence length="76" mass="8424">MDDDQTVEESAFIVDEVSSIVKESLEAVIGRNMYEHNRVSQWTSSVAEQCLGQLSKLGKPFKYIGEKPVVGLCSIC</sequence>
<dbReference type="RefSeq" id="XP_073802523.1">
    <property type="nucleotide sequence ID" value="XM_073946422.1"/>
</dbReference>
<name>A0AC58J7R5_DANRE</name>
<protein>
    <submittedName>
        <fullName evidence="2">Dynein light chain Tctex-type 1 isoform X1</fullName>
    </submittedName>
</protein>
<accession>A0AC58J7R5</accession>